<comment type="caution">
    <text evidence="1">The sequence shown here is derived from an EMBL/GenBank/DDBJ whole genome shotgun (WGS) entry which is preliminary data.</text>
</comment>
<reference evidence="1 2" key="1">
    <citation type="submission" date="2024-02" db="EMBL/GenBank/DDBJ databases">
        <authorList>
            <person name="Chen Y."/>
            <person name="Shah S."/>
            <person name="Dougan E. K."/>
            <person name="Thang M."/>
            <person name="Chan C."/>
        </authorList>
    </citation>
    <scope>NUCLEOTIDE SEQUENCE [LARGE SCALE GENOMIC DNA]</scope>
</reference>
<feature type="non-terminal residue" evidence="1">
    <location>
        <position position="400"/>
    </location>
</feature>
<keyword evidence="2" id="KW-1185">Reference proteome</keyword>
<proteinExistence type="predicted"/>
<organism evidence="1 2">
    <name type="scientific">Durusdinium trenchii</name>
    <dbReference type="NCBI Taxonomy" id="1381693"/>
    <lineage>
        <taxon>Eukaryota</taxon>
        <taxon>Sar</taxon>
        <taxon>Alveolata</taxon>
        <taxon>Dinophyceae</taxon>
        <taxon>Suessiales</taxon>
        <taxon>Symbiodiniaceae</taxon>
        <taxon>Durusdinium</taxon>
    </lineage>
</organism>
<dbReference type="Proteomes" id="UP001642464">
    <property type="component" value="Unassembled WGS sequence"/>
</dbReference>
<name>A0ABP0MMP4_9DINO</name>
<protein>
    <submittedName>
        <fullName evidence="1">Uncharacterized protein</fullName>
    </submittedName>
</protein>
<accession>A0ABP0MMP4</accession>
<evidence type="ECO:0000313" key="1">
    <source>
        <dbReference type="EMBL" id="CAK9051354.1"/>
    </source>
</evidence>
<sequence>MGDAKGGSWVRTAAVLAAVAVAARVALYKATEVVIPEHLLGKPAVYVPQLFGNETQRALLDLLVERGEIPSNSADTSFYKTLHEHIGEAQPIEADGTCSHPYLMPNQDRTLCILPGRIDIARAFALTGGFNGIKENLSGLFSRLLSFGIYLFNDDVENNEVIRSLFNSPEFVKAAKQVCPPNKQHLDPFQFNFIVQIPSQTVPTHLDGVYFKGATRFEYPQWLLAVMKSSGVFEDRFVDQVQVVGYLSDWDREATARTPSKFGEFIFWDKNGDRAGRRMPPLPRSGNAIDGSKVIHTTSIYRPDALAKYSLQDLRISIVYRGRCFRDQDEATAFRDNIGNAETAMKLDDILEKLVSHGKALASKAPPPLEHRLDLAMWLLDTYIAYPYPDLADVWMPFNF</sequence>
<evidence type="ECO:0000313" key="2">
    <source>
        <dbReference type="Proteomes" id="UP001642464"/>
    </source>
</evidence>
<dbReference type="EMBL" id="CAXAMM010022205">
    <property type="protein sequence ID" value="CAK9051354.1"/>
    <property type="molecule type" value="Genomic_DNA"/>
</dbReference>
<gene>
    <name evidence="1" type="ORF">SCF082_LOCUS28204</name>
</gene>